<reference evidence="2 3" key="1">
    <citation type="submission" date="2019-02" db="EMBL/GenBank/DDBJ databases">
        <title>Kribbella capetownensis sp. nov. and Kribbella speibonae sp. nov., isolated from soil.</title>
        <authorList>
            <person name="Curtis S.M."/>
            <person name="Norton I."/>
            <person name="Everest G.J."/>
            <person name="Meyers P.R."/>
        </authorList>
    </citation>
    <scope>NUCLEOTIDE SEQUENCE [LARGE SCALE GENOMIC DNA]</scope>
    <source>
        <strain evidence="2 3">NRRL B-24813</strain>
    </source>
</reference>
<dbReference type="OrthoDB" id="5064096at2"/>
<dbReference type="EMBL" id="SJKB01000001">
    <property type="protein sequence ID" value="TCC65702.1"/>
    <property type="molecule type" value="Genomic_DNA"/>
</dbReference>
<feature type="domain" description="OLD protein-like TOPRIM" evidence="1">
    <location>
        <begin position="59"/>
        <end position="128"/>
    </location>
</feature>
<protein>
    <submittedName>
        <fullName evidence="2">Toprim domain-containing protein</fullName>
    </submittedName>
</protein>
<accession>A0A4V2MC50</accession>
<evidence type="ECO:0000313" key="2">
    <source>
        <dbReference type="EMBL" id="TCC65702.1"/>
    </source>
</evidence>
<dbReference type="CDD" id="cd01029">
    <property type="entry name" value="TOPRIM_primases"/>
    <property type="match status" value="1"/>
</dbReference>
<sequence>MTTRRADAARAVEVEEIVRLTRHTGARAVHVVAPPADRKEAVVHRLVQGQLLPALTTPTVVICEGRHDLAAFSAADRRRAAPELPLAAHGIRLVSADTGSGGGTTQIPRVANLAKQLGYRVVALIDGDPGKTAADKLQEIEEMCDAVVRLPDAMAIERAILVGATAAQLRLASAIFAEFGQLDPTAGKEDNEVPRAVMRALHSNGLHEQFLVALVARVGTLPPVLNSALLGVALVGAPGYRGPKRINLPDPTTA</sequence>
<dbReference type="InterPro" id="IPR034154">
    <property type="entry name" value="TOPRIM_DnaG/twinkle"/>
</dbReference>
<dbReference type="AlphaFoldDB" id="A0A4V2MC50"/>
<evidence type="ECO:0000259" key="1">
    <source>
        <dbReference type="Pfam" id="PF20469"/>
    </source>
</evidence>
<evidence type="ECO:0000313" key="3">
    <source>
        <dbReference type="Proteomes" id="UP000291144"/>
    </source>
</evidence>
<gene>
    <name evidence="2" type="ORF">E0H73_01845</name>
</gene>
<name>A0A4V2MC50_9ACTN</name>
<dbReference type="Pfam" id="PF20469">
    <property type="entry name" value="OLD-like_TOPRIM"/>
    <property type="match status" value="1"/>
</dbReference>
<keyword evidence="3" id="KW-1185">Reference proteome</keyword>
<organism evidence="2 3">
    <name type="scientific">Kribbella pittospori</name>
    <dbReference type="NCBI Taxonomy" id="722689"/>
    <lineage>
        <taxon>Bacteria</taxon>
        <taxon>Bacillati</taxon>
        <taxon>Actinomycetota</taxon>
        <taxon>Actinomycetes</taxon>
        <taxon>Propionibacteriales</taxon>
        <taxon>Kribbellaceae</taxon>
        <taxon>Kribbella</taxon>
    </lineage>
</organism>
<proteinExistence type="predicted"/>
<dbReference type="Proteomes" id="UP000291144">
    <property type="component" value="Unassembled WGS sequence"/>
</dbReference>
<comment type="caution">
    <text evidence="2">The sequence shown here is derived from an EMBL/GenBank/DDBJ whole genome shotgun (WGS) entry which is preliminary data.</text>
</comment>
<dbReference type="InterPro" id="IPR034139">
    <property type="entry name" value="TOPRIM_OLD"/>
</dbReference>
<dbReference type="RefSeq" id="WP_131350314.1">
    <property type="nucleotide sequence ID" value="NZ_SJKB01000001.1"/>
</dbReference>